<dbReference type="GO" id="GO:0005975">
    <property type="term" value="P:carbohydrate metabolic process"/>
    <property type="evidence" value="ECO:0007669"/>
    <property type="project" value="InterPro"/>
</dbReference>
<evidence type="ECO:0000313" key="2">
    <source>
        <dbReference type="Proteomes" id="UP000011991"/>
    </source>
</evidence>
<accession>M5RR19</accession>
<name>M5RR19_9BACT</name>
<keyword evidence="2" id="KW-1185">Reference proteome</keyword>
<sequence length="47" mass="5181">MSEEYDPHAKRMLGNFPQAFSHVGLVNTARNLVGEGGPAEERGHEED</sequence>
<reference evidence="1 2" key="1">
    <citation type="journal article" date="2013" name="Mar. Genomics">
        <title>Expression of sulfatases in Rhodopirellula baltica and the diversity of sulfatases in the genus Rhodopirellula.</title>
        <authorList>
            <person name="Wegner C.E."/>
            <person name="Richter-Heitmann T."/>
            <person name="Klindworth A."/>
            <person name="Klockow C."/>
            <person name="Richter M."/>
            <person name="Achstetter T."/>
            <person name="Glockner F.O."/>
            <person name="Harder J."/>
        </authorList>
    </citation>
    <scope>NUCLEOTIDE SEQUENCE [LARGE SCALE GENOMIC DNA]</scope>
    <source>
        <strain evidence="1 2">SM1</strain>
    </source>
</reference>
<dbReference type="EMBL" id="ANOG01000199">
    <property type="protein sequence ID" value="EMI21745.1"/>
    <property type="molecule type" value="Genomic_DNA"/>
</dbReference>
<dbReference type="PATRIC" id="fig|1265738.3.peg.1311"/>
<organism evidence="1 2">
    <name type="scientific">Rhodopirellula maiorica SM1</name>
    <dbReference type="NCBI Taxonomy" id="1265738"/>
    <lineage>
        <taxon>Bacteria</taxon>
        <taxon>Pseudomonadati</taxon>
        <taxon>Planctomycetota</taxon>
        <taxon>Planctomycetia</taxon>
        <taxon>Pirellulales</taxon>
        <taxon>Pirellulaceae</taxon>
        <taxon>Novipirellula</taxon>
    </lineage>
</organism>
<dbReference type="InterPro" id="IPR008928">
    <property type="entry name" value="6-hairpin_glycosidase_sf"/>
</dbReference>
<dbReference type="Proteomes" id="UP000011991">
    <property type="component" value="Unassembled WGS sequence"/>
</dbReference>
<dbReference type="AlphaFoldDB" id="M5RR19"/>
<keyword evidence="1" id="KW-0378">Hydrolase</keyword>
<gene>
    <name evidence="1" type="ORF">RMSM_01325</name>
</gene>
<comment type="caution">
    <text evidence="1">The sequence shown here is derived from an EMBL/GenBank/DDBJ whole genome shotgun (WGS) entry which is preliminary data.</text>
</comment>
<proteinExistence type="predicted"/>
<dbReference type="SUPFAM" id="SSF48208">
    <property type="entry name" value="Six-hairpin glycosidases"/>
    <property type="match status" value="1"/>
</dbReference>
<evidence type="ECO:0000313" key="1">
    <source>
        <dbReference type="EMBL" id="EMI21745.1"/>
    </source>
</evidence>
<protein>
    <submittedName>
        <fullName evidence="1">Glycoside hydrolase 15-related protein</fullName>
    </submittedName>
</protein>
<dbReference type="GO" id="GO:0016787">
    <property type="term" value="F:hydrolase activity"/>
    <property type="evidence" value="ECO:0007669"/>
    <property type="project" value="UniProtKB-KW"/>
</dbReference>